<evidence type="ECO:0000259" key="6">
    <source>
        <dbReference type="PROSITE" id="PS50157"/>
    </source>
</evidence>
<evidence type="ECO:0000256" key="2">
    <source>
        <dbReference type="ARBA" id="ARBA00022737"/>
    </source>
</evidence>
<feature type="domain" description="C2H2-type" evidence="6">
    <location>
        <begin position="175"/>
        <end position="202"/>
    </location>
</feature>
<feature type="domain" description="C2H2-type" evidence="6">
    <location>
        <begin position="344"/>
        <end position="371"/>
    </location>
</feature>
<feature type="domain" description="C2H2-type" evidence="6">
    <location>
        <begin position="231"/>
        <end position="253"/>
    </location>
</feature>
<dbReference type="InterPro" id="IPR036236">
    <property type="entry name" value="Znf_C2H2_sf"/>
</dbReference>
<dbReference type="GO" id="GO:0005634">
    <property type="term" value="C:nucleus"/>
    <property type="evidence" value="ECO:0007669"/>
    <property type="project" value="UniProtKB-ARBA"/>
</dbReference>
<dbReference type="FunFam" id="3.30.160.60:FF:000065">
    <property type="entry name" value="B-cell CLL/lymphoma 6, member B"/>
    <property type="match status" value="1"/>
</dbReference>
<gene>
    <name evidence="7" type="ORF">TTEB3V08_LOCUS5687</name>
</gene>
<dbReference type="Pfam" id="PF00096">
    <property type="entry name" value="zf-C2H2"/>
    <property type="match status" value="7"/>
</dbReference>
<sequence>MEGKVKEEIKEHVFVKQELQMKSYPPVDLNDNIKNETPNQQISYIKIQSLLDAFLPIKQKYKVEPVSSEVKDETMNSESWFYKSWLGVVESPSDYLTSETIVFKDELVCSTVQLEAQLFNEQAFHEQIKQDITFIEQTFPTSPKNSCVPPKNENTTETLDFNENPDFNNILQEPYNCDVCGKLFFNKNNLTKHMKTHSWLKRHKCDECGKRFKMEVYLRKHLLLHMRNKSYKCEKCVKMFTLKSSLKRHIKQHREYYKLHKCNDCVKSFVFKDDLIKHNLNHIKDKKHTCEKCGKSFYSKYVLKNHSFIHSGHKPHKCEECGKSYIRLSVLKNHILSHSGIKPYTCGECEMSFTRKYSLKLHALTHSGHKLNIEYKPYRCKACAQLFATSNDLLLHFHSHGGPYKCEECGKKFTVKRYLKNHILTHKI</sequence>
<dbReference type="GO" id="GO:0008270">
    <property type="term" value="F:zinc ion binding"/>
    <property type="evidence" value="ECO:0007669"/>
    <property type="project" value="UniProtKB-KW"/>
</dbReference>
<dbReference type="GO" id="GO:0000981">
    <property type="term" value="F:DNA-binding transcription factor activity, RNA polymerase II-specific"/>
    <property type="evidence" value="ECO:0007669"/>
    <property type="project" value="TreeGrafter"/>
</dbReference>
<dbReference type="FunFam" id="3.30.160.60:FF:000446">
    <property type="entry name" value="Zinc finger protein"/>
    <property type="match status" value="1"/>
</dbReference>
<evidence type="ECO:0000313" key="7">
    <source>
        <dbReference type="EMBL" id="CAD7457696.1"/>
    </source>
</evidence>
<feature type="domain" description="C2H2-type" evidence="6">
    <location>
        <begin position="316"/>
        <end position="343"/>
    </location>
</feature>
<dbReference type="PANTHER" id="PTHR23226">
    <property type="entry name" value="ZINC FINGER AND SCAN DOMAIN-CONTAINING"/>
    <property type="match status" value="1"/>
</dbReference>
<evidence type="ECO:0000256" key="4">
    <source>
        <dbReference type="ARBA" id="ARBA00022833"/>
    </source>
</evidence>
<feature type="domain" description="C2H2-type" evidence="6">
    <location>
        <begin position="404"/>
        <end position="428"/>
    </location>
</feature>
<evidence type="ECO:0000256" key="5">
    <source>
        <dbReference type="PROSITE-ProRule" id="PRU00042"/>
    </source>
</evidence>
<feature type="domain" description="C2H2-type" evidence="6">
    <location>
        <begin position="378"/>
        <end position="405"/>
    </location>
</feature>
<dbReference type="PROSITE" id="PS50157">
    <property type="entry name" value="ZINC_FINGER_C2H2_2"/>
    <property type="match status" value="9"/>
</dbReference>
<dbReference type="PROSITE" id="PS00028">
    <property type="entry name" value="ZINC_FINGER_C2H2_1"/>
    <property type="match status" value="9"/>
</dbReference>
<protein>
    <recommendedName>
        <fullName evidence="6">C2H2-type domain-containing protein</fullName>
    </recommendedName>
</protein>
<feature type="domain" description="C2H2-type" evidence="6">
    <location>
        <begin position="203"/>
        <end position="230"/>
    </location>
</feature>
<evidence type="ECO:0000256" key="3">
    <source>
        <dbReference type="ARBA" id="ARBA00022771"/>
    </source>
</evidence>
<name>A0A7R9NVG9_9NEOP</name>
<feature type="domain" description="C2H2-type" evidence="6">
    <location>
        <begin position="260"/>
        <end position="287"/>
    </location>
</feature>
<accession>A0A7R9NVG9</accession>
<dbReference type="InterPro" id="IPR013087">
    <property type="entry name" value="Znf_C2H2_type"/>
</dbReference>
<proteinExistence type="predicted"/>
<keyword evidence="3 5" id="KW-0863">Zinc-finger</keyword>
<keyword evidence="4" id="KW-0862">Zinc</keyword>
<dbReference type="PANTHER" id="PTHR23226:SF429">
    <property type="entry name" value="CROL ALPHA"/>
    <property type="match status" value="1"/>
</dbReference>
<organism evidence="7">
    <name type="scientific">Timema tahoe</name>
    <dbReference type="NCBI Taxonomy" id="61484"/>
    <lineage>
        <taxon>Eukaryota</taxon>
        <taxon>Metazoa</taxon>
        <taxon>Ecdysozoa</taxon>
        <taxon>Arthropoda</taxon>
        <taxon>Hexapoda</taxon>
        <taxon>Insecta</taxon>
        <taxon>Pterygota</taxon>
        <taxon>Neoptera</taxon>
        <taxon>Polyneoptera</taxon>
        <taxon>Phasmatodea</taxon>
        <taxon>Timematodea</taxon>
        <taxon>Timematoidea</taxon>
        <taxon>Timematidae</taxon>
        <taxon>Timema</taxon>
    </lineage>
</organism>
<dbReference type="GO" id="GO:0000978">
    <property type="term" value="F:RNA polymerase II cis-regulatory region sequence-specific DNA binding"/>
    <property type="evidence" value="ECO:0007669"/>
    <property type="project" value="TreeGrafter"/>
</dbReference>
<feature type="domain" description="C2H2-type" evidence="6">
    <location>
        <begin position="288"/>
        <end position="315"/>
    </location>
</feature>
<reference evidence="7" key="1">
    <citation type="submission" date="2020-11" db="EMBL/GenBank/DDBJ databases">
        <authorList>
            <person name="Tran Van P."/>
        </authorList>
    </citation>
    <scope>NUCLEOTIDE SEQUENCE</scope>
</reference>
<dbReference type="FunFam" id="3.30.160.60:FF:000417">
    <property type="entry name" value="Zinc finger protein"/>
    <property type="match status" value="1"/>
</dbReference>
<evidence type="ECO:0000256" key="1">
    <source>
        <dbReference type="ARBA" id="ARBA00022723"/>
    </source>
</evidence>
<dbReference type="FunFam" id="3.30.160.60:FF:000100">
    <property type="entry name" value="Zinc finger 45-like"/>
    <property type="match status" value="1"/>
</dbReference>
<dbReference type="SMART" id="SM00355">
    <property type="entry name" value="ZnF_C2H2"/>
    <property type="match status" value="9"/>
</dbReference>
<keyword evidence="1" id="KW-0479">Metal-binding</keyword>
<dbReference type="AlphaFoldDB" id="A0A7R9NVG9"/>
<dbReference type="FunFam" id="3.30.160.60:FF:000534">
    <property type="entry name" value="zinc finger protein 674"/>
    <property type="match status" value="2"/>
</dbReference>
<keyword evidence="2" id="KW-0677">Repeat</keyword>
<dbReference type="EMBL" id="OE001850">
    <property type="protein sequence ID" value="CAD7457696.1"/>
    <property type="molecule type" value="Genomic_DNA"/>
</dbReference>
<dbReference type="SUPFAM" id="SSF57667">
    <property type="entry name" value="beta-beta-alpha zinc fingers"/>
    <property type="match status" value="5"/>
</dbReference>
<dbReference type="Pfam" id="PF13912">
    <property type="entry name" value="zf-C2H2_6"/>
    <property type="match status" value="1"/>
</dbReference>
<dbReference type="Gene3D" id="3.30.160.60">
    <property type="entry name" value="Classic Zinc Finger"/>
    <property type="match status" value="7"/>
</dbReference>